<organism evidence="3 4">
    <name type="scientific">Croceibacterium salegens</name>
    <dbReference type="NCBI Taxonomy" id="1737568"/>
    <lineage>
        <taxon>Bacteria</taxon>
        <taxon>Pseudomonadati</taxon>
        <taxon>Pseudomonadota</taxon>
        <taxon>Alphaproteobacteria</taxon>
        <taxon>Sphingomonadales</taxon>
        <taxon>Erythrobacteraceae</taxon>
        <taxon>Croceibacterium</taxon>
    </lineage>
</organism>
<evidence type="ECO:0000313" key="4">
    <source>
        <dbReference type="Proteomes" id="UP000433652"/>
    </source>
</evidence>
<proteinExistence type="predicted"/>
<accession>A0A6I4SZ53</accession>
<dbReference type="EMBL" id="WTYM01000047">
    <property type="protein sequence ID" value="MXO60307.1"/>
    <property type="molecule type" value="Genomic_DNA"/>
</dbReference>
<keyword evidence="2" id="KW-0812">Transmembrane</keyword>
<sequence>MSSLFDGVLKLKKGISLRAIDWSLVAFIASIALFAFLAGALVVQWHLPPSEQLRNAARAFEAVSGMEDEVFLNSLNKIDRSARARPEFAKLDKSAGKELLLVTGGPNQDAKRCPKFGCLAWIFDRQGHVLHAWPLPLDALFKNAKGFKGNVNPRNFYPVGLGMLRDGSLVATFHARNTYPYVAGIARISWTGEVVWQHVDGAHHWLHIGDDGLIYAPYQERRSPDFLSKYAVNHRCEHESYDEGIRIYRQNGEVVRTILLTETFLRDGYPGLLYSVRDDCDPIHLNSVDVATEEVASRIPGANAGDLLVSVRELSAIIMLDPQTGQIKHMINGRTAAQHSAHFLKDGSVIAFDNQGGMRFRGGSRILRIDMGTGRYSTIFPQAQSESILPFSSEDGGTVSPSPDSSRAIVSSKDGSRSFEIDIATGKPLWLMKQVFDVAPFLKEDRPVAGYFKPYGVYYLTEDQLSDLSFE</sequence>
<dbReference type="RefSeq" id="WP_159795936.1">
    <property type="nucleotide sequence ID" value="NZ_WTYM01000047.1"/>
</dbReference>
<feature type="transmembrane region" description="Helical" evidence="2">
    <location>
        <begin position="20"/>
        <end position="45"/>
    </location>
</feature>
<evidence type="ECO:0000256" key="1">
    <source>
        <dbReference type="SAM" id="MobiDB-lite"/>
    </source>
</evidence>
<gene>
    <name evidence="3" type="ORF">GRI89_12235</name>
</gene>
<dbReference type="InterPro" id="IPR011047">
    <property type="entry name" value="Quinoprotein_ADH-like_sf"/>
</dbReference>
<dbReference type="Proteomes" id="UP000433652">
    <property type="component" value="Unassembled WGS sequence"/>
</dbReference>
<keyword evidence="4" id="KW-1185">Reference proteome</keyword>
<dbReference type="AlphaFoldDB" id="A0A6I4SZ53"/>
<dbReference type="Pfam" id="PF14269">
    <property type="entry name" value="Arylsulfotran_2"/>
    <property type="match status" value="1"/>
</dbReference>
<feature type="compositionally biased region" description="Polar residues" evidence="1">
    <location>
        <begin position="399"/>
        <end position="409"/>
    </location>
</feature>
<reference evidence="3 4" key="1">
    <citation type="submission" date="2019-12" db="EMBL/GenBank/DDBJ databases">
        <title>Genomic-based taxomic classification of the family Erythrobacteraceae.</title>
        <authorList>
            <person name="Xu L."/>
        </authorList>
    </citation>
    <scope>NUCLEOTIDE SEQUENCE [LARGE SCALE GENOMIC DNA]</scope>
    <source>
        <strain evidence="3 4">MCCC 1K01500</strain>
    </source>
</reference>
<dbReference type="SUPFAM" id="SSF50998">
    <property type="entry name" value="Quinoprotein alcohol dehydrogenase-like"/>
    <property type="match status" value="1"/>
</dbReference>
<comment type="caution">
    <text evidence="3">The sequence shown here is derived from an EMBL/GenBank/DDBJ whole genome shotgun (WGS) entry which is preliminary data.</text>
</comment>
<keyword evidence="2" id="KW-0472">Membrane</keyword>
<feature type="region of interest" description="Disordered" evidence="1">
    <location>
        <begin position="391"/>
        <end position="410"/>
    </location>
</feature>
<evidence type="ECO:0008006" key="5">
    <source>
        <dbReference type="Google" id="ProtNLM"/>
    </source>
</evidence>
<keyword evidence="2" id="KW-1133">Transmembrane helix</keyword>
<protein>
    <recommendedName>
        <fullName evidence="5">Arylsulfotransferase (ASST)</fullName>
    </recommendedName>
</protein>
<evidence type="ECO:0000256" key="2">
    <source>
        <dbReference type="SAM" id="Phobius"/>
    </source>
</evidence>
<dbReference type="OrthoDB" id="264813at2"/>
<dbReference type="InterPro" id="IPR039535">
    <property type="entry name" value="ASST-like"/>
</dbReference>
<name>A0A6I4SZ53_9SPHN</name>
<evidence type="ECO:0000313" key="3">
    <source>
        <dbReference type="EMBL" id="MXO60307.1"/>
    </source>
</evidence>